<dbReference type="Gene3D" id="3.90.1150.10">
    <property type="entry name" value="Aspartate Aminotransferase, domain 1"/>
    <property type="match status" value="1"/>
</dbReference>
<evidence type="ECO:0000259" key="4">
    <source>
        <dbReference type="Pfam" id="PF01212"/>
    </source>
</evidence>
<dbReference type="InterPro" id="IPR015421">
    <property type="entry name" value="PyrdxlP-dep_Trfase_major"/>
</dbReference>
<evidence type="ECO:0000313" key="5">
    <source>
        <dbReference type="EMBL" id="EGK61553.1"/>
    </source>
</evidence>
<dbReference type="PANTHER" id="PTHR48097:SF5">
    <property type="entry name" value="LOW SPECIFICITY L-THREONINE ALDOLASE"/>
    <property type="match status" value="1"/>
</dbReference>
<accession>F5RJR7</accession>
<dbReference type="GO" id="GO:0004793">
    <property type="term" value="F:threonine aldolase activity"/>
    <property type="evidence" value="ECO:0007669"/>
    <property type="project" value="UniProtKB-EC"/>
</dbReference>
<proteinExistence type="inferred from homology"/>
<dbReference type="eggNOG" id="COG2008">
    <property type="taxonomic scope" value="Bacteria"/>
</dbReference>
<dbReference type="Proteomes" id="UP000004067">
    <property type="component" value="Unassembled WGS sequence"/>
</dbReference>
<evidence type="ECO:0000313" key="6">
    <source>
        <dbReference type="Proteomes" id="UP000004067"/>
    </source>
</evidence>
<dbReference type="HOGENOM" id="CLU_049619_1_0_9"/>
<gene>
    <name evidence="5" type="primary">ltaE</name>
    <name evidence="5" type="ORF">HMPREF9081_0502</name>
</gene>
<dbReference type="EMBL" id="AFHQ01000016">
    <property type="protein sequence ID" value="EGK61553.1"/>
    <property type="molecule type" value="Genomic_DNA"/>
</dbReference>
<keyword evidence="6" id="KW-1185">Reference proteome</keyword>
<dbReference type="InterPro" id="IPR015424">
    <property type="entry name" value="PyrdxlP-dep_Trfase"/>
</dbReference>
<dbReference type="EC" id="4.1.2.5" evidence="5"/>
<dbReference type="Gene3D" id="3.40.640.10">
    <property type="entry name" value="Type I PLP-dependent aspartate aminotransferase-like (Major domain)"/>
    <property type="match status" value="1"/>
</dbReference>
<evidence type="ECO:0000256" key="2">
    <source>
        <dbReference type="ARBA" id="ARBA00006966"/>
    </source>
</evidence>
<dbReference type="InterPro" id="IPR001597">
    <property type="entry name" value="ArAA_b-elim_lyase/Thr_aldolase"/>
</dbReference>
<keyword evidence="3" id="KW-0663">Pyridoxal phosphate</keyword>
<dbReference type="GO" id="GO:0006520">
    <property type="term" value="P:amino acid metabolic process"/>
    <property type="evidence" value="ECO:0007669"/>
    <property type="project" value="InterPro"/>
</dbReference>
<sequence>MRAQGDDDMNEMLSFDSDYMEGAHAEILRRLTDTNMEQTAGYGLDPYSEAAREKIRKACRAPHAEIHFLSGGTQTNRIVISALLRPYEGVIAADTGHISVHEAGAIEAGGHKVLALPHADGKLSAEAIEGCLRAYHEDANRDHMVRPGMVYLSHPTEYGTLYTMDALEVISVVCRTNRIPLFLDGARLAYALGCDANELTLPAIARLCDAFYIGGTKCGALLGEAVVFPKQGTVPHFFTIVKQSGALLAKGRVLGIQFDTLFTDGLYERGGAHAIRMADRIRTALTEHGYTLAPFAPTNQIFLALNPAQLARLSAHVAMGFWEKQGDVTIMRIATSWATREEDVERLIAVL</sequence>
<name>F5RJR7_9FIRM</name>
<dbReference type="Pfam" id="PF01212">
    <property type="entry name" value="Beta_elim_lyase"/>
    <property type="match status" value="1"/>
</dbReference>
<comment type="cofactor">
    <cofactor evidence="1">
        <name>pyridoxal 5'-phosphate</name>
        <dbReference type="ChEBI" id="CHEBI:597326"/>
    </cofactor>
</comment>
<dbReference type="SUPFAM" id="SSF53383">
    <property type="entry name" value="PLP-dependent transferases"/>
    <property type="match status" value="1"/>
</dbReference>
<reference evidence="5 6" key="1">
    <citation type="submission" date="2011-04" db="EMBL/GenBank/DDBJ databases">
        <authorList>
            <person name="Muzny D."/>
            <person name="Qin X."/>
            <person name="Deng J."/>
            <person name="Jiang H."/>
            <person name="Liu Y."/>
            <person name="Qu J."/>
            <person name="Song X.-Z."/>
            <person name="Zhang L."/>
            <person name="Thornton R."/>
            <person name="Coyle M."/>
            <person name="Francisco L."/>
            <person name="Jackson L."/>
            <person name="Javaid M."/>
            <person name="Korchina V."/>
            <person name="Kovar C."/>
            <person name="Mata R."/>
            <person name="Mathew T."/>
            <person name="Ngo R."/>
            <person name="Nguyen L."/>
            <person name="Nguyen N."/>
            <person name="Okwuonu G."/>
            <person name="Ongeri F."/>
            <person name="Pham C."/>
            <person name="Simmons D."/>
            <person name="Wilczek-Boney K."/>
            <person name="Hale W."/>
            <person name="Jakkamsetti A."/>
            <person name="Pham P."/>
            <person name="Ruth R."/>
            <person name="San Lucas F."/>
            <person name="Warren J."/>
            <person name="Zhang J."/>
            <person name="Zhao Z."/>
            <person name="Zhou C."/>
            <person name="Zhu D."/>
            <person name="Lee S."/>
            <person name="Bess C."/>
            <person name="Blankenburg K."/>
            <person name="Forbes L."/>
            <person name="Fu Q."/>
            <person name="Gubbala S."/>
            <person name="Hirani K."/>
            <person name="Jayaseelan J.C."/>
            <person name="Lara F."/>
            <person name="Munidasa M."/>
            <person name="Palculict T."/>
            <person name="Patil S."/>
            <person name="Pu L.-L."/>
            <person name="Saada N."/>
            <person name="Tang L."/>
            <person name="Weissenberger G."/>
            <person name="Zhu Y."/>
            <person name="Hemphill L."/>
            <person name="Shang Y."/>
            <person name="Youmans B."/>
            <person name="Ayvaz T."/>
            <person name="Ross M."/>
            <person name="Santibanez J."/>
            <person name="Aqrawi P."/>
            <person name="Gross S."/>
            <person name="Joshi V."/>
            <person name="Fowler G."/>
            <person name="Nazareth L."/>
            <person name="Reid J."/>
            <person name="Worley K."/>
            <person name="Petrosino J."/>
            <person name="Highlander S."/>
            <person name="Gibbs R."/>
        </authorList>
    </citation>
    <scope>NUCLEOTIDE SEQUENCE [LARGE SCALE GENOMIC DNA]</scope>
    <source>
        <strain evidence="5 6">DSM 2778</strain>
    </source>
</reference>
<dbReference type="InterPro" id="IPR015422">
    <property type="entry name" value="PyrdxlP-dep_Trfase_small"/>
</dbReference>
<dbReference type="PANTHER" id="PTHR48097">
    <property type="entry name" value="L-THREONINE ALDOLASE-RELATED"/>
    <property type="match status" value="1"/>
</dbReference>
<dbReference type="STRING" id="888060.HMPREF9081_0502"/>
<feature type="domain" description="Aromatic amino acid beta-eliminating lyase/threonine aldolase" evidence="4">
    <location>
        <begin position="17"/>
        <end position="302"/>
    </location>
</feature>
<dbReference type="AlphaFoldDB" id="F5RJR7"/>
<evidence type="ECO:0000256" key="1">
    <source>
        <dbReference type="ARBA" id="ARBA00001933"/>
    </source>
</evidence>
<keyword evidence="5" id="KW-0456">Lyase</keyword>
<comment type="similarity">
    <text evidence="2">Belongs to the threonine aldolase family.</text>
</comment>
<organism evidence="5 6">
    <name type="scientific">Centipeda periodontii DSM 2778</name>
    <dbReference type="NCBI Taxonomy" id="888060"/>
    <lineage>
        <taxon>Bacteria</taxon>
        <taxon>Bacillati</taxon>
        <taxon>Bacillota</taxon>
        <taxon>Negativicutes</taxon>
        <taxon>Selenomonadales</taxon>
        <taxon>Selenomonadaceae</taxon>
        <taxon>Centipeda</taxon>
    </lineage>
</organism>
<protein>
    <submittedName>
        <fullName evidence="5">Low specificity L-threonine aldolase</fullName>
        <ecNumber evidence="5">4.1.2.5</ecNumber>
    </submittedName>
</protein>
<comment type="caution">
    <text evidence="5">The sequence shown here is derived from an EMBL/GenBank/DDBJ whole genome shotgun (WGS) entry which is preliminary data.</text>
</comment>
<evidence type="ECO:0000256" key="3">
    <source>
        <dbReference type="ARBA" id="ARBA00022898"/>
    </source>
</evidence>